<proteinExistence type="predicted"/>
<dbReference type="Gene3D" id="2.180.10.10">
    <property type="entry name" value="RHS repeat-associated core"/>
    <property type="match status" value="1"/>
</dbReference>
<protein>
    <recommendedName>
        <fullName evidence="4">YD repeat-containing protein</fullName>
    </recommendedName>
</protein>
<evidence type="ECO:0000313" key="3">
    <source>
        <dbReference type="Proteomes" id="UP001162741"/>
    </source>
</evidence>
<dbReference type="EMBL" id="CP107006">
    <property type="protein sequence ID" value="UYQ94678.1"/>
    <property type="molecule type" value="Genomic_DNA"/>
</dbReference>
<feature type="signal peptide" evidence="1">
    <location>
        <begin position="1"/>
        <end position="20"/>
    </location>
</feature>
<dbReference type="Proteomes" id="UP001162741">
    <property type="component" value="Chromosome"/>
</dbReference>
<gene>
    <name evidence="2" type="ORF">MKQ68_06190</name>
</gene>
<keyword evidence="3" id="KW-1185">Reference proteome</keyword>
<evidence type="ECO:0008006" key="4">
    <source>
        <dbReference type="Google" id="ProtNLM"/>
    </source>
</evidence>
<name>A0ABY6J4Z4_9BACT</name>
<dbReference type="RefSeq" id="WP_264282535.1">
    <property type="nucleotide sequence ID" value="NZ_CP107006.1"/>
</dbReference>
<keyword evidence="1" id="KW-0732">Signal</keyword>
<evidence type="ECO:0000313" key="2">
    <source>
        <dbReference type="EMBL" id="UYQ94678.1"/>
    </source>
</evidence>
<evidence type="ECO:0000256" key="1">
    <source>
        <dbReference type="SAM" id="SignalP"/>
    </source>
</evidence>
<accession>A0ABY6J4Z4</accession>
<feature type="chain" id="PRO_5045346957" description="YD repeat-containing protein" evidence="1">
    <location>
        <begin position="21"/>
        <end position="271"/>
    </location>
</feature>
<dbReference type="PROSITE" id="PS51257">
    <property type="entry name" value="PROKAR_LIPOPROTEIN"/>
    <property type="match status" value="1"/>
</dbReference>
<organism evidence="2 3">
    <name type="scientific">Chitinophaga horti</name>
    <dbReference type="NCBI Taxonomy" id="2920382"/>
    <lineage>
        <taxon>Bacteria</taxon>
        <taxon>Pseudomonadati</taxon>
        <taxon>Bacteroidota</taxon>
        <taxon>Chitinophagia</taxon>
        <taxon>Chitinophagales</taxon>
        <taxon>Chitinophagaceae</taxon>
        <taxon>Chitinophaga</taxon>
    </lineage>
</organism>
<reference evidence="2" key="1">
    <citation type="submission" date="2022-10" db="EMBL/GenBank/DDBJ databases">
        <title>Chitinophaga sp. nov., isolated from soil.</title>
        <authorList>
            <person name="Jeon C.O."/>
        </authorList>
    </citation>
    <scope>NUCLEOTIDE SEQUENCE</scope>
    <source>
        <strain evidence="2">R8</strain>
    </source>
</reference>
<sequence>MKNYILAAACLVLAGLTACSKEEKPPKPTTGTTPQFLLKTIEYQNSGTKAELTYNADSTLKQIAYTNQQAAAAIYYKYDQKRVIEGGYTNSIYVSLFTYNGAGKVTKIFTQTQGNPTNGYTMEYSYNIKGEVVSQRYFQNNEAGSQLKAFSDYTYNAQGLLSKVITTNGNNKLTYNIEAYSDEYAVSPWVFVPMSLTEFYPIYNYPVLSSMKRLPAKITRLQQLNGGTVKTERIDQQKFEITDKKINKLITLVDYPEHPELHAEDTAVFKY</sequence>